<evidence type="ECO:0000256" key="7">
    <source>
        <dbReference type="ARBA" id="ARBA00023157"/>
    </source>
</evidence>
<keyword evidence="3 9" id="KW-0812">Transmembrane</keyword>
<reference evidence="10 11" key="1">
    <citation type="journal article" date="2016" name="Nat. Commun.">
        <title>Extremotolerant tardigrade genome and improved radiotolerance of human cultured cells by tardigrade-unique protein.</title>
        <authorList>
            <person name="Hashimoto T."/>
            <person name="Horikawa D.D."/>
            <person name="Saito Y."/>
            <person name="Kuwahara H."/>
            <person name="Kozuka-Hata H."/>
            <person name="Shin-I T."/>
            <person name="Minakuchi Y."/>
            <person name="Ohishi K."/>
            <person name="Motoyama A."/>
            <person name="Aizu T."/>
            <person name="Enomoto A."/>
            <person name="Kondo K."/>
            <person name="Tanaka S."/>
            <person name="Hara Y."/>
            <person name="Koshikawa S."/>
            <person name="Sagara H."/>
            <person name="Miura T."/>
            <person name="Yokobori S."/>
            <person name="Miyagawa K."/>
            <person name="Suzuki Y."/>
            <person name="Kubo T."/>
            <person name="Oyama M."/>
            <person name="Kohara Y."/>
            <person name="Fujiyama A."/>
            <person name="Arakawa K."/>
            <person name="Katayama T."/>
            <person name="Toyoda A."/>
            <person name="Kunieda T."/>
        </authorList>
    </citation>
    <scope>NUCLEOTIDE SEQUENCE [LARGE SCALE GENOMIC DNA]</scope>
    <source>
        <strain evidence="10 11">YOKOZUNA-1</strain>
    </source>
</reference>
<dbReference type="InterPro" id="IPR023415">
    <property type="entry name" value="LDLR_class-A_CS"/>
</dbReference>
<evidence type="ECO:0000256" key="3">
    <source>
        <dbReference type="ARBA" id="ARBA00022692"/>
    </source>
</evidence>
<keyword evidence="11" id="KW-1185">Reference proteome</keyword>
<evidence type="ECO:0000313" key="10">
    <source>
        <dbReference type="EMBL" id="GAU94184.1"/>
    </source>
</evidence>
<name>A0A1D1UX28_RAMVA</name>
<dbReference type="InterPro" id="IPR050685">
    <property type="entry name" value="LDLR"/>
</dbReference>
<dbReference type="EMBL" id="BDGG01000002">
    <property type="protein sequence ID" value="GAU94184.1"/>
    <property type="molecule type" value="Genomic_DNA"/>
</dbReference>
<dbReference type="STRING" id="947166.A0A1D1UX28"/>
<evidence type="ECO:0000313" key="11">
    <source>
        <dbReference type="Proteomes" id="UP000186922"/>
    </source>
</evidence>
<comment type="caution">
    <text evidence="8">Lacks conserved residue(s) required for the propagation of feature annotation.</text>
</comment>
<feature type="disulfide bond" evidence="8">
    <location>
        <begin position="195"/>
        <end position="213"/>
    </location>
</feature>
<evidence type="ECO:0000256" key="5">
    <source>
        <dbReference type="ARBA" id="ARBA00022989"/>
    </source>
</evidence>
<keyword evidence="5 9" id="KW-1133">Transmembrane helix</keyword>
<evidence type="ECO:0000256" key="4">
    <source>
        <dbReference type="ARBA" id="ARBA00022737"/>
    </source>
</evidence>
<dbReference type="GO" id="GO:0005886">
    <property type="term" value="C:plasma membrane"/>
    <property type="evidence" value="ECO:0007669"/>
    <property type="project" value="TreeGrafter"/>
</dbReference>
<dbReference type="InterPro" id="IPR036055">
    <property type="entry name" value="LDL_receptor-like_sf"/>
</dbReference>
<dbReference type="AlphaFoldDB" id="A0A1D1UX28"/>
<dbReference type="InterPro" id="IPR002172">
    <property type="entry name" value="LDrepeatLR_classA_rpt"/>
</dbReference>
<keyword evidence="7 8" id="KW-1015">Disulfide bond</keyword>
<dbReference type="SMART" id="SM00192">
    <property type="entry name" value="LDLa"/>
    <property type="match status" value="2"/>
</dbReference>
<keyword evidence="4" id="KW-0677">Repeat</keyword>
<accession>A0A1D1UX28</accession>
<dbReference type="PROSITE" id="PS01209">
    <property type="entry name" value="LDLRA_1"/>
    <property type="match status" value="1"/>
</dbReference>
<dbReference type="PANTHER" id="PTHR24270">
    <property type="entry name" value="LOW-DENSITY LIPOPROTEIN RECEPTOR-RELATED"/>
    <property type="match status" value="1"/>
</dbReference>
<comment type="caution">
    <text evidence="10">The sequence shown here is derived from an EMBL/GenBank/DDBJ whole genome shotgun (WGS) entry which is preliminary data.</text>
</comment>
<dbReference type="GO" id="GO:0012505">
    <property type="term" value="C:endomembrane system"/>
    <property type="evidence" value="ECO:0007669"/>
    <property type="project" value="UniProtKB-SubCell"/>
</dbReference>
<dbReference type="Gene3D" id="4.10.400.10">
    <property type="entry name" value="Low-density Lipoprotein Receptor"/>
    <property type="match status" value="2"/>
</dbReference>
<keyword evidence="6 9" id="KW-0472">Membrane</keyword>
<proteinExistence type="predicted"/>
<dbReference type="PRINTS" id="PR00261">
    <property type="entry name" value="LDLRECEPTOR"/>
</dbReference>
<dbReference type="SUPFAM" id="SSF57424">
    <property type="entry name" value="LDL receptor-like module"/>
    <property type="match status" value="1"/>
</dbReference>
<evidence type="ECO:0000256" key="1">
    <source>
        <dbReference type="ARBA" id="ARBA00004167"/>
    </source>
</evidence>
<feature type="transmembrane region" description="Helical" evidence="9">
    <location>
        <begin position="97"/>
        <end position="121"/>
    </location>
</feature>
<comment type="subcellular location">
    <subcellularLocation>
        <location evidence="2">Endomembrane system</location>
    </subcellularLocation>
    <subcellularLocation>
        <location evidence="1">Membrane</location>
        <topology evidence="1">Single-pass membrane protein</topology>
    </subcellularLocation>
</comment>
<evidence type="ECO:0000256" key="8">
    <source>
        <dbReference type="PROSITE-ProRule" id="PRU00124"/>
    </source>
</evidence>
<dbReference type="CDD" id="cd00112">
    <property type="entry name" value="LDLa"/>
    <property type="match status" value="2"/>
</dbReference>
<dbReference type="Proteomes" id="UP000186922">
    <property type="component" value="Unassembled WGS sequence"/>
</dbReference>
<evidence type="ECO:0000256" key="9">
    <source>
        <dbReference type="SAM" id="Phobius"/>
    </source>
</evidence>
<dbReference type="PROSITE" id="PS50068">
    <property type="entry name" value="LDLRA_2"/>
    <property type="match status" value="1"/>
</dbReference>
<gene>
    <name evidence="10" type="primary">RvY_06009</name>
    <name evidence="10" type="synonym">RvY_06009.2</name>
    <name evidence="10" type="ORF">RvY_06009-2</name>
</gene>
<dbReference type="Pfam" id="PF00057">
    <property type="entry name" value="Ldl_recept_a"/>
    <property type="match status" value="1"/>
</dbReference>
<protein>
    <submittedName>
        <fullName evidence="10">Uncharacterized protein</fullName>
    </submittedName>
</protein>
<dbReference type="GO" id="GO:0016192">
    <property type="term" value="P:vesicle-mediated transport"/>
    <property type="evidence" value="ECO:0007669"/>
    <property type="project" value="UniProtKB-ARBA"/>
</dbReference>
<evidence type="ECO:0000256" key="2">
    <source>
        <dbReference type="ARBA" id="ARBA00004308"/>
    </source>
</evidence>
<dbReference type="PANTHER" id="PTHR24270:SF62">
    <property type="entry name" value="LOW-DENSITY LIPOPROTEIN RECEPTOR-RELATED PROTEIN 2"/>
    <property type="match status" value="1"/>
</dbReference>
<evidence type="ECO:0000256" key="6">
    <source>
        <dbReference type="ARBA" id="ARBA00023136"/>
    </source>
</evidence>
<sequence length="291" mass="33038">MYGASGNVNTQPTAMNYYRRDSITSHRTRRSVLVQEEAPFTPVRNLAIMDYQKRSIFSNPRMPSASSSNSSSRPSYWSRKKGAEYCGRFLWKGHERVCLGMVLTAIVLIIVGGIVGTYFAFKSATHNAPGPEIQQQPRIGVRVGSFDGHERLTGNDVAPVADQPIVRHKDRFGLHDADQTVSKELDCNELYTFRCGQNQCMPIPVWCDGTFDCDDKSDEPDDCASICPPRFFACLNHSSVRFDKTHDWCIPETLVCNGIPDCKSTHTYHYSSREEGRFWEWWLSGCLYLIR</sequence>
<organism evidence="10 11">
    <name type="scientific">Ramazzottius varieornatus</name>
    <name type="common">Water bear</name>
    <name type="synonym">Tardigrade</name>
    <dbReference type="NCBI Taxonomy" id="947166"/>
    <lineage>
        <taxon>Eukaryota</taxon>
        <taxon>Metazoa</taxon>
        <taxon>Ecdysozoa</taxon>
        <taxon>Tardigrada</taxon>
        <taxon>Eutardigrada</taxon>
        <taxon>Parachela</taxon>
        <taxon>Hypsibioidea</taxon>
        <taxon>Ramazzottiidae</taxon>
        <taxon>Ramazzottius</taxon>
    </lineage>
</organism>